<dbReference type="PANTHER" id="PTHR12126">
    <property type="entry name" value="NADH-UBIQUINONE OXIDOREDUCTASE 39 KDA SUBUNIT-RELATED"/>
    <property type="match status" value="1"/>
</dbReference>
<dbReference type="SUPFAM" id="SSF51735">
    <property type="entry name" value="NAD(P)-binding Rossmann-fold domains"/>
    <property type="match status" value="1"/>
</dbReference>
<gene>
    <name evidence="2" type="ORF">BVI061214_01652</name>
</gene>
<dbReference type="PANTHER" id="PTHR12126:SF11">
    <property type="entry name" value="NADH DEHYDROGENASE [UBIQUINONE] 1 ALPHA SUBCOMPLEX SUBUNIT 9, MITOCHONDRIAL"/>
    <property type="match status" value="1"/>
</dbReference>
<evidence type="ECO:0000313" key="3">
    <source>
        <dbReference type="Proteomes" id="UP000037685"/>
    </source>
</evidence>
<protein>
    <submittedName>
        <fullName evidence="2">3 beta-hydroxysteroid dehydrogenase/Delta 5--&gt;4-isomerase</fullName>
    </submittedName>
</protein>
<keyword evidence="2" id="KW-0413">Isomerase</keyword>
<dbReference type="Proteomes" id="UP000037685">
    <property type="component" value="Unassembled WGS sequence"/>
</dbReference>
<feature type="domain" description="NAD(P)-binding" evidence="1">
    <location>
        <begin position="7"/>
        <end position="138"/>
    </location>
</feature>
<reference evidence="2 3" key="1">
    <citation type="submission" date="2015-07" db="EMBL/GenBank/DDBJ databases">
        <authorList>
            <person name="Noorani M."/>
        </authorList>
    </citation>
    <scope>NUCLEOTIDE SEQUENCE [LARGE SCALE GENOMIC DNA]</scope>
    <source>
        <strain evidence="3">ATCC 25104 / DSM 625 / JCM 10724 / NBRC 103206 / NCIMB 11243 / YT-1</strain>
    </source>
</reference>
<accession>A0A0M9AGY2</accession>
<dbReference type="InterPro" id="IPR016040">
    <property type="entry name" value="NAD(P)-bd_dom"/>
</dbReference>
<dbReference type="Pfam" id="PF13460">
    <property type="entry name" value="NAD_binding_10"/>
    <property type="match status" value="1"/>
</dbReference>
<dbReference type="InterPro" id="IPR036291">
    <property type="entry name" value="NAD(P)-bd_dom_sf"/>
</dbReference>
<comment type="caution">
    <text evidence="2">The sequence shown here is derived from an EMBL/GenBank/DDBJ whole genome shotgun (WGS) entry which is preliminary data.</text>
</comment>
<sequence length="287" mass="31572">MRVFVVGGTGFVGRALVPLLLERGHTPLVLSRKPMDLPRGAVWLQGDITREVPDLRGAEAAIYLAGIIREGPQTFRAVHVEGVRNLVEGMRRAGVGRLLHMSALGARRGTGSRYYETKAEGEEVVRQSGLSWTIFRPSLIFGPGDEFFGRVLKNLVCGPLPFVPLIGDGRFPFRPVYVGDVALAFVEALERGVLGTYDLVGPREYTFRELLERVMETVGRKKPFLPISLGLMDLLVPLMSLLPFAPLTKDQYVMLKGGNTAPLSPEVLALVPRPTPLEEVLPGYLRC</sequence>
<evidence type="ECO:0000313" key="2">
    <source>
        <dbReference type="EMBL" id="KOX90461.1"/>
    </source>
</evidence>
<dbReference type="GO" id="GO:0044877">
    <property type="term" value="F:protein-containing complex binding"/>
    <property type="evidence" value="ECO:0007669"/>
    <property type="project" value="TreeGrafter"/>
</dbReference>
<name>A0A0M9AGY2_THEAQ</name>
<dbReference type="RefSeq" id="WP_053768026.1">
    <property type="nucleotide sequence ID" value="NZ_LHCI01000106.1"/>
</dbReference>
<dbReference type="AlphaFoldDB" id="A0A0M9AGY2"/>
<dbReference type="InterPro" id="IPR051207">
    <property type="entry name" value="ComplexI_NDUFA9_subunit"/>
</dbReference>
<dbReference type="PATRIC" id="fig|271.14.peg.1724"/>
<dbReference type="Gene3D" id="3.40.50.720">
    <property type="entry name" value="NAD(P)-binding Rossmann-like Domain"/>
    <property type="match status" value="1"/>
</dbReference>
<organism evidence="2 3">
    <name type="scientific">Thermus aquaticus</name>
    <dbReference type="NCBI Taxonomy" id="271"/>
    <lineage>
        <taxon>Bacteria</taxon>
        <taxon>Thermotogati</taxon>
        <taxon>Deinococcota</taxon>
        <taxon>Deinococci</taxon>
        <taxon>Thermales</taxon>
        <taxon>Thermaceae</taxon>
        <taxon>Thermus</taxon>
    </lineage>
</organism>
<dbReference type="EMBL" id="LHCI01000106">
    <property type="protein sequence ID" value="KOX90461.1"/>
    <property type="molecule type" value="Genomic_DNA"/>
</dbReference>
<proteinExistence type="predicted"/>
<dbReference type="GO" id="GO:0016853">
    <property type="term" value="F:isomerase activity"/>
    <property type="evidence" value="ECO:0007669"/>
    <property type="project" value="UniProtKB-KW"/>
</dbReference>
<dbReference type="CDD" id="cd05271">
    <property type="entry name" value="NDUFA9_like_SDR_a"/>
    <property type="match status" value="1"/>
</dbReference>
<evidence type="ECO:0000259" key="1">
    <source>
        <dbReference type="Pfam" id="PF13460"/>
    </source>
</evidence>